<feature type="compositionally biased region" description="Polar residues" evidence="10">
    <location>
        <begin position="163"/>
        <end position="190"/>
    </location>
</feature>
<dbReference type="InterPro" id="IPR018867">
    <property type="entry name" value="Cell_div_borealin"/>
</dbReference>
<keyword evidence="4" id="KW-0158">Chromosome</keyword>
<dbReference type="InterPro" id="IPR018851">
    <property type="entry name" value="Borealin_N"/>
</dbReference>
<keyword evidence="7" id="KW-0539">Nucleus</keyword>
<evidence type="ECO:0000313" key="13">
    <source>
        <dbReference type="Proteomes" id="UP000305067"/>
    </source>
</evidence>
<evidence type="ECO:0000313" key="12">
    <source>
        <dbReference type="EMBL" id="TFL02399.1"/>
    </source>
</evidence>
<gene>
    <name evidence="12" type="ORF">BDV98DRAFT_528015</name>
</gene>
<evidence type="ECO:0000256" key="4">
    <source>
        <dbReference type="ARBA" id="ARBA00022454"/>
    </source>
</evidence>
<dbReference type="GO" id="GO:0000775">
    <property type="term" value="C:chromosome, centromeric region"/>
    <property type="evidence" value="ECO:0007669"/>
    <property type="project" value="UniProtKB-SubCell"/>
</dbReference>
<evidence type="ECO:0000256" key="3">
    <source>
        <dbReference type="ARBA" id="ARBA00009914"/>
    </source>
</evidence>
<dbReference type="GO" id="GO:0005634">
    <property type="term" value="C:nucleus"/>
    <property type="evidence" value="ECO:0007669"/>
    <property type="project" value="UniProtKB-SubCell"/>
</dbReference>
<evidence type="ECO:0000256" key="8">
    <source>
        <dbReference type="ARBA" id="ARBA00023306"/>
    </source>
</evidence>
<comment type="subcellular location">
    <subcellularLocation>
        <location evidence="2">Chromosome</location>
        <location evidence="2">Centromere</location>
    </subcellularLocation>
    <subcellularLocation>
        <location evidence="1">Nucleus</location>
    </subcellularLocation>
</comment>
<feature type="compositionally biased region" description="Low complexity" evidence="10">
    <location>
        <begin position="197"/>
        <end position="213"/>
    </location>
</feature>
<keyword evidence="5" id="KW-0132">Cell division</keyword>
<feature type="compositionally biased region" description="Polar residues" evidence="10">
    <location>
        <begin position="301"/>
        <end position="318"/>
    </location>
</feature>
<reference evidence="12 13" key="1">
    <citation type="journal article" date="2019" name="Nat. Ecol. Evol.">
        <title>Megaphylogeny resolves global patterns of mushroom evolution.</title>
        <authorList>
            <person name="Varga T."/>
            <person name="Krizsan K."/>
            <person name="Foldi C."/>
            <person name="Dima B."/>
            <person name="Sanchez-Garcia M."/>
            <person name="Sanchez-Ramirez S."/>
            <person name="Szollosi G.J."/>
            <person name="Szarkandi J.G."/>
            <person name="Papp V."/>
            <person name="Albert L."/>
            <person name="Andreopoulos W."/>
            <person name="Angelini C."/>
            <person name="Antonin V."/>
            <person name="Barry K.W."/>
            <person name="Bougher N.L."/>
            <person name="Buchanan P."/>
            <person name="Buyck B."/>
            <person name="Bense V."/>
            <person name="Catcheside P."/>
            <person name="Chovatia M."/>
            <person name="Cooper J."/>
            <person name="Damon W."/>
            <person name="Desjardin D."/>
            <person name="Finy P."/>
            <person name="Geml J."/>
            <person name="Haridas S."/>
            <person name="Hughes K."/>
            <person name="Justo A."/>
            <person name="Karasinski D."/>
            <person name="Kautmanova I."/>
            <person name="Kiss B."/>
            <person name="Kocsube S."/>
            <person name="Kotiranta H."/>
            <person name="LaButti K.M."/>
            <person name="Lechner B.E."/>
            <person name="Liimatainen K."/>
            <person name="Lipzen A."/>
            <person name="Lukacs Z."/>
            <person name="Mihaltcheva S."/>
            <person name="Morgado L.N."/>
            <person name="Niskanen T."/>
            <person name="Noordeloos M.E."/>
            <person name="Ohm R.A."/>
            <person name="Ortiz-Santana B."/>
            <person name="Ovrebo C."/>
            <person name="Racz N."/>
            <person name="Riley R."/>
            <person name="Savchenko A."/>
            <person name="Shiryaev A."/>
            <person name="Soop K."/>
            <person name="Spirin V."/>
            <person name="Szebenyi C."/>
            <person name="Tomsovsky M."/>
            <person name="Tulloss R.E."/>
            <person name="Uehling J."/>
            <person name="Grigoriev I.V."/>
            <person name="Vagvolgyi C."/>
            <person name="Papp T."/>
            <person name="Martin F.M."/>
            <person name="Miettinen O."/>
            <person name="Hibbett D.S."/>
            <person name="Nagy L.G."/>
        </authorList>
    </citation>
    <scope>NUCLEOTIDE SEQUENCE [LARGE SCALE GENOMIC DNA]</scope>
    <source>
        <strain evidence="12 13">CBS 309.79</strain>
    </source>
</reference>
<feature type="domain" description="Borealin N-terminal" evidence="11">
    <location>
        <begin position="18"/>
        <end position="73"/>
    </location>
</feature>
<name>A0A5C3QQ22_9AGAR</name>
<feature type="region of interest" description="Disordered" evidence="10">
    <location>
        <begin position="98"/>
        <end position="249"/>
    </location>
</feature>
<evidence type="ECO:0000259" key="11">
    <source>
        <dbReference type="Pfam" id="PF10444"/>
    </source>
</evidence>
<evidence type="ECO:0000256" key="5">
    <source>
        <dbReference type="ARBA" id="ARBA00022618"/>
    </source>
</evidence>
<feature type="compositionally biased region" description="Low complexity" evidence="10">
    <location>
        <begin position="322"/>
        <end position="336"/>
    </location>
</feature>
<dbReference type="EMBL" id="ML178822">
    <property type="protein sequence ID" value="TFL02399.1"/>
    <property type="molecule type" value="Genomic_DNA"/>
</dbReference>
<evidence type="ECO:0000256" key="7">
    <source>
        <dbReference type="ARBA" id="ARBA00023242"/>
    </source>
</evidence>
<organism evidence="12 13">
    <name type="scientific">Pterulicium gracile</name>
    <dbReference type="NCBI Taxonomy" id="1884261"/>
    <lineage>
        <taxon>Eukaryota</taxon>
        <taxon>Fungi</taxon>
        <taxon>Dikarya</taxon>
        <taxon>Basidiomycota</taxon>
        <taxon>Agaricomycotina</taxon>
        <taxon>Agaricomycetes</taxon>
        <taxon>Agaricomycetidae</taxon>
        <taxon>Agaricales</taxon>
        <taxon>Pleurotineae</taxon>
        <taxon>Pterulaceae</taxon>
        <taxon>Pterulicium</taxon>
    </lineage>
</organism>
<feature type="region of interest" description="Disordered" evidence="10">
    <location>
        <begin position="269"/>
        <end position="346"/>
    </location>
</feature>
<dbReference type="PANTHER" id="PTHR16040:SF7">
    <property type="entry name" value="AUSTRALIN, ISOFORM A-RELATED"/>
    <property type="match status" value="1"/>
</dbReference>
<dbReference type="PANTHER" id="PTHR16040">
    <property type="entry name" value="AUSTRALIN, ISOFORM A-RELATED"/>
    <property type="match status" value="1"/>
</dbReference>
<keyword evidence="13" id="KW-1185">Reference proteome</keyword>
<keyword evidence="6" id="KW-0498">Mitosis</keyword>
<dbReference type="AlphaFoldDB" id="A0A5C3QQ22"/>
<protein>
    <recommendedName>
        <fullName evidence="11">Borealin N-terminal domain-containing protein</fullName>
    </recommendedName>
</protein>
<dbReference type="GO" id="GO:0000070">
    <property type="term" value="P:mitotic sister chromatid segregation"/>
    <property type="evidence" value="ECO:0007669"/>
    <property type="project" value="TreeGrafter"/>
</dbReference>
<evidence type="ECO:0000256" key="6">
    <source>
        <dbReference type="ARBA" id="ARBA00022776"/>
    </source>
</evidence>
<comment type="similarity">
    <text evidence="3">Belongs to the borealin family.</text>
</comment>
<dbReference type="OrthoDB" id="2392550at2759"/>
<accession>A0A5C3QQ22</accession>
<evidence type="ECO:0000256" key="2">
    <source>
        <dbReference type="ARBA" id="ARBA00004584"/>
    </source>
</evidence>
<dbReference type="GO" id="GO:0051233">
    <property type="term" value="C:spindle midzone"/>
    <property type="evidence" value="ECO:0007669"/>
    <property type="project" value="TreeGrafter"/>
</dbReference>
<evidence type="ECO:0000256" key="1">
    <source>
        <dbReference type="ARBA" id="ARBA00004123"/>
    </source>
</evidence>
<keyword evidence="9" id="KW-0137">Centromere</keyword>
<keyword evidence="8" id="KW-0131">Cell cycle</keyword>
<dbReference type="GO" id="GO:0032133">
    <property type="term" value="C:chromosome passenger complex"/>
    <property type="evidence" value="ECO:0007669"/>
    <property type="project" value="TreeGrafter"/>
</dbReference>
<evidence type="ECO:0000256" key="10">
    <source>
        <dbReference type="SAM" id="MobiDB-lite"/>
    </source>
</evidence>
<sequence length="424" mass="45996">MQSTPRKAGKPKLSAEAKKHLIQNLDFEVEHRTRQLEQWLGHALQNFMVQQENQVTQITKQVRRLTMREFMQKYDGNVHAALQGIQKDKVNAQMKAAGIEDGLQSPKKRKWLAAQEDADSTSGSNADESSKGAKSARTIPSTPKRKVGKASINQGTGHRPLFNGSSKPGPSRIPQSPSPNKSRLLQTNMLTRPPSPSKSSQPNPSSRRPPSSSTFNPAIPKGRPYPTDAGGPARLPRRDETFRSVNGSPLANPYHLGFGWFKSTGDDDNSSVDGDAGAMGARKLKRTKSTISIRRDPSFAHGSSTTSGLHSRTNSQASMFGASTSTSSNASTMYSAHSRSNSQTEADKTFAPNFDVHTPKPPSRVGSAFVTIPTRDGHLLEFDALLTSPGHIDSLGITDSAKKQARQEIGNLIQAAVGKWKVDK</sequence>
<dbReference type="Pfam" id="PF10444">
    <property type="entry name" value="Nbl1_Borealin_N"/>
    <property type="match status" value="1"/>
</dbReference>
<dbReference type="GO" id="GO:0051301">
    <property type="term" value="P:cell division"/>
    <property type="evidence" value="ECO:0007669"/>
    <property type="project" value="UniProtKB-KW"/>
</dbReference>
<evidence type="ECO:0000256" key="9">
    <source>
        <dbReference type="ARBA" id="ARBA00023328"/>
    </source>
</evidence>
<proteinExistence type="inferred from homology"/>
<dbReference type="Proteomes" id="UP000305067">
    <property type="component" value="Unassembled WGS sequence"/>
</dbReference>